<name>A0ABU1WT40_9BURK</name>
<dbReference type="SUPFAM" id="SSF52540">
    <property type="entry name" value="P-loop containing nucleoside triphosphate hydrolases"/>
    <property type="match status" value="1"/>
</dbReference>
<accession>A0ABU1WT40</accession>
<dbReference type="InterPro" id="IPR027417">
    <property type="entry name" value="P-loop_NTPase"/>
</dbReference>
<dbReference type="InterPro" id="IPR003593">
    <property type="entry name" value="AAA+_ATPase"/>
</dbReference>
<dbReference type="InterPro" id="IPR038729">
    <property type="entry name" value="Rad50/SbcC_AAA"/>
</dbReference>
<protein>
    <submittedName>
        <fullName evidence="2">ATPase</fullName>
    </submittedName>
</protein>
<dbReference type="PANTHER" id="PTHR43581">
    <property type="entry name" value="ATP/GTP PHOSPHATASE"/>
    <property type="match status" value="1"/>
</dbReference>
<dbReference type="Pfam" id="PF13304">
    <property type="entry name" value="AAA_21"/>
    <property type="match status" value="1"/>
</dbReference>
<dbReference type="Pfam" id="PF13476">
    <property type="entry name" value="AAA_23"/>
    <property type="match status" value="1"/>
</dbReference>
<dbReference type="Gene3D" id="3.40.50.300">
    <property type="entry name" value="P-loop containing nucleotide triphosphate hydrolases"/>
    <property type="match status" value="2"/>
</dbReference>
<dbReference type="Proteomes" id="UP001265700">
    <property type="component" value="Unassembled WGS sequence"/>
</dbReference>
<evidence type="ECO:0000259" key="1">
    <source>
        <dbReference type="SMART" id="SM00382"/>
    </source>
</evidence>
<dbReference type="SMART" id="SM00382">
    <property type="entry name" value="AAA"/>
    <property type="match status" value="1"/>
</dbReference>
<evidence type="ECO:0000313" key="2">
    <source>
        <dbReference type="EMBL" id="MDR7152470.1"/>
    </source>
</evidence>
<proteinExistence type="predicted"/>
<dbReference type="RefSeq" id="WP_310321219.1">
    <property type="nucleotide sequence ID" value="NZ_JAVDWU010000011.1"/>
</dbReference>
<organism evidence="2 3">
    <name type="scientific">Hydrogenophaga palleronii</name>
    <dbReference type="NCBI Taxonomy" id="65655"/>
    <lineage>
        <taxon>Bacteria</taxon>
        <taxon>Pseudomonadati</taxon>
        <taxon>Pseudomonadota</taxon>
        <taxon>Betaproteobacteria</taxon>
        <taxon>Burkholderiales</taxon>
        <taxon>Comamonadaceae</taxon>
        <taxon>Hydrogenophaga</taxon>
    </lineage>
</organism>
<keyword evidence="3" id="KW-1185">Reference proteome</keyword>
<sequence>MKYRESQKDKKLRLWFSTDMTKALLKSIVFSSGRLRGLNSLKIVFEYPITAIAGKNGAGKSTILALACCAYHGRASYYKLPKRKLPYYTFSDFFIQHSEEIPPQGLVINYTIAYNNWKKSTAFPEGIGIGIQSRKKNAGGKWNDYDLRVNRTVVFLGIERIVPHAERSQSKSYARSFKDIKPKGWEGKVKDIVGYILGKNYDDFRFLEHSKYSLPVVKVGGIVYSGFNMGAGENALFEIFSAIYSAGDGALLVLDEIELGLHAEAQRKLVDKLKEVCLETHTQIICTTHSKEIFDQLPPEARFYVESVAGKTKVTQGISPEFAFTKLSAIHGNELEIFLEDDVAKSILMQTLPSAVRARTKFTVVGSANALARQLAACYVRKDRRSVLAVFDGDQRAKEADIKSHATKMTENPRPDFDQWISDRICYLPGDTWPEAWLLQKASEAIAPLSAVLSADAGELVDILEYGLQAGKHNEFHEMAKHLGLEQDQCLAHFSTVICTHFQDDLTHILASVNLALDR</sequence>
<comment type="caution">
    <text evidence="2">The sequence shown here is derived from an EMBL/GenBank/DDBJ whole genome shotgun (WGS) entry which is preliminary data.</text>
</comment>
<dbReference type="InterPro" id="IPR051396">
    <property type="entry name" value="Bact_Antivir_Def_Nuclease"/>
</dbReference>
<feature type="domain" description="AAA+ ATPase" evidence="1">
    <location>
        <begin position="46"/>
        <end position="313"/>
    </location>
</feature>
<reference evidence="2 3" key="1">
    <citation type="submission" date="2023-07" db="EMBL/GenBank/DDBJ databases">
        <title>Sorghum-associated microbial communities from plants grown in Nebraska, USA.</title>
        <authorList>
            <person name="Schachtman D."/>
        </authorList>
    </citation>
    <scope>NUCLEOTIDE SEQUENCE [LARGE SCALE GENOMIC DNA]</scope>
    <source>
        <strain evidence="2 3">4249</strain>
    </source>
</reference>
<evidence type="ECO:0000313" key="3">
    <source>
        <dbReference type="Proteomes" id="UP001265700"/>
    </source>
</evidence>
<dbReference type="EMBL" id="JAVDWU010000011">
    <property type="protein sequence ID" value="MDR7152470.1"/>
    <property type="molecule type" value="Genomic_DNA"/>
</dbReference>
<dbReference type="InterPro" id="IPR003959">
    <property type="entry name" value="ATPase_AAA_core"/>
</dbReference>
<gene>
    <name evidence="2" type="ORF">J2W49_004446</name>
</gene>
<dbReference type="PANTHER" id="PTHR43581:SF4">
    <property type="entry name" value="ATP_GTP PHOSPHATASE"/>
    <property type="match status" value="1"/>
</dbReference>